<comment type="caution">
    <text evidence="1">The sequence shown here is derived from an EMBL/GenBank/DDBJ whole genome shotgun (WGS) entry which is preliminary data.</text>
</comment>
<evidence type="ECO:0000313" key="2">
    <source>
        <dbReference type="Proteomes" id="UP000018208"/>
    </source>
</evidence>
<keyword evidence="2" id="KW-1185">Reference proteome</keyword>
<proteinExistence type="predicted"/>
<name>A0A9P8RUU7_9EUKA</name>
<dbReference type="RefSeq" id="XP_067760585.1">
    <property type="nucleotide sequence ID" value="XM_067911563.1"/>
</dbReference>
<organism evidence="1 2">
    <name type="scientific">Spironucleus salmonicida</name>
    <dbReference type="NCBI Taxonomy" id="348837"/>
    <lineage>
        <taxon>Eukaryota</taxon>
        <taxon>Metamonada</taxon>
        <taxon>Diplomonadida</taxon>
        <taxon>Hexamitidae</taxon>
        <taxon>Hexamitinae</taxon>
        <taxon>Spironucleus</taxon>
    </lineage>
</organism>
<evidence type="ECO:0000313" key="1">
    <source>
        <dbReference type="EMBL" id="KAH0569812.1"/>
    </source>
</evidence>
<dbReference type="EMBL" id="AUWU02000008">
    <property type="protein sequence ID" value="KAH0569812.1"/>
    <property type="molecule type" value="Genomic_DNA"/>
</dbReference>
<reference evidence="1 2" key="1">
    <citation type="journal article" date="2014" name="PLoS Genet.">
        <title>The Genome of Spironucleus salmonicida Highlights a Fish Pathogen Adapted to Fluctuating Environments.</title>
        <authorList>
            <person name="Xu F."/>
            <person name="Jerlstrom-Hultqvist J."/>
            <person name="Einarsson E."/>
            <person name="Astvaldsson A."/>
            <person name="Svard S.G."/>
            <person name="Andersson J.O."/>
        </authorList>
    </citation>
    <scope>NUCLEOTIDE SEQUENCE [LARGE SCALE GENOMIC DNA]</scope>
    <source>
        <strain evidence="1 2">ATCC 50377</strain>
    </source>
</reference>
<sequence length="1334" mass="153767">MTPDHTRSYQQLQNYTKYQSILGITQGAGLTKDQISILIELLKSLLILSPTFIKEQFVIKIQEDFQACCRISLNLNVAICLQRIEKTSETDLIKFQKVKIIALVNNMVAYINEFISARKPSMLREVKDAINNVEAYKILCQNADEAWKDQKLSSLFDLMKVLQKFYPDFIDEKLKTDLQIIFRDIHNKVYNVDVITYLNNIGTFHANDLIKFQTKETIEVISSVVIYINKFIAARKGTLPKEGTDAINNVEAQEILCQAADEAWKDQKLSSLFDLMKVLLNLYPEFATEKLQQDLQVVESQVCKHNEIILDFSRMLSNIDATYLVPIRSLQKETVKVINIVVVYINEFIAARKESLPKEVKDAINNVEAQEILCQNADEAWKDQKLSSLFDLMKVLLNLYPEFATEKLQQDLQVVERQVCKHNEIILDFSRMLSNIDATYLVPIRSLQKETVKVINIVVVYINEFIAARKESLPKEVKDAINNVEAQEILCQAADEAWKDQKLSSLFDLMKVLLNLYPEFATEKLQQDLQVVERQVCKHNEIILDFSRMLSNIGATQLVFIRSLQKENIQLIGGVVVYINEFIAARKGTLPKEGTDAINNVEAQEILCQAADEAWKDQKLSSLFDLMKVLLNLYPEFATEKLQQDLQVVERQVCKHNEIILDFSRMLSNIGATQLVFIRSLQKENIQLIGGVVVYINEFIAARKGTLPKEGTDAINSIEAQEILCQEADEAWKDQKLSTLCQLLLQMNRVSDQFATYASNLVQHLPQKYKQQDNSPQKVQINDNLLLLVDEVLVQQNRRRSYNQDLVFEKYTQCAKLYKPIEYLTLIMMNSPIIDNPRGLDQVQKYYNTITQGSSNSNGLLVFIQELYNLRAIESTFWRSINYYIERVQSHIKSYNIKTQCIYAGTDMSIFNFIKRNNIQQNIESSSDVRSYQHSRIIGIPQPHVSLLKQIFKSQQVTIALDNDKELINKVQVMAAVTFLDYYNIQCPEKALEKQLYLPFISPQLWLCMKNQKIAFNNLKQVNVNNQTLFSVNKSNCFGQYFDIVKLDKNIQYNINFVQYDEFKILTTSSGYINLNYLVLFYYKIQINFSKFIKNISSDDINQLLVMQNLPYLTEINSLLLFLYTIVGNHETISDLSKIFKAQNLYSIYFNIVGSDLPQAASLELMKSICKNADFVCLQQPFDDFIYDDITFSEFQQSILKYGLNYSNLVFQSLKTTASCKTLICAISIDKQELFRKYQTIDQKHPDFLITFHGFTGLEGIMDQQDGVYYMMFDSGSHSEIGLTLKAKNFSKSIAQVGVIQSDIILFQSDVVTPKSMLRIYESEVRKSAKKRQK</sequence>
<dbReference type="Proteomes" id="UP000018208">
    <property type="component" value="Unassembled WGS sequence"/>
</dbReference>
<accession>A0A9P8RUU7</accession>
<dbReference type="KEGG" id="ssao:94301805"/>
<dbReference type="GeneID" id="94301805"/>
<gene>
    <name evidence="1" type="ORF">SS50377_27782</name>
</gene>
<protein>
    <submittedName>
        <fullName evidence="1">Uncharacterized protein</fullName>
    </submittedName>
</protein>